<gene>
    <name evidence="8" type="primary">dcm</name>
    <name evidence="8" type="ordered locus">AM1_A0017</name>
</gene>
<proteinExistence type="inferred from homology"/>
<dbReference type="InterPro" id="IPR001525">
    <property type="entry name" value="C5_MeTfrase"/>
</dbReference>
<organism evidence="8 9">
    <name type="scientific">Acaryochloris marina (strain MBIC 11017)</name>
    <dbReference type="NCBI Taxonomy" id="329726"/>
    <lineage>
        <taxon>Bacteria</taxon>
        <taxon>Bacillati</taxon>
        <taxon>Cyanobacteriota</taxon>
        <taxon>Cyanophyceae</taxon>
        <taxon>Acaryochloridales</taxon>
        <taxon>Acaryochloridaceae</taxon>
        <taxon>Acaryochloris</taxon>
    </lineage>
</organism>
<reference evidence="8 9" key="1">
    <citation type="journal article" date="2008" name="Proc. Natl. Acad. Sci. U.S.A.">
        <title>Niche adaptation and genome expansion in the chlorophyll d-producing cyanobacterium Acaryochloris marina.</title>
        <authorList>
            <person name="Swingley W.D."/>
            <person name="Chen M."/>
            <person name="Cheung P.C."/>
            <person name="Conrad A.L."/>
            <person name="Dejesa L.C."/>
            <person name="Hao J."/>
            <person name="Honchak B.M."/>
            <person name="Karbach L.E."/>
            <person name="Kurdoglu A."/>
            <person name="Lahiri S."/>
            <person name="Mastrian S.D."/>
            <person name="Miyashita H."/>
            <person name="Page L."/>
            <person name="Ramakrishna P."/>
            <person name="Satoh S."/>
            <person name="Sattley W.M."/>
            <person name="Shimada Y."/>
            <person name="Taylor H.L."/>
            <person name="Tomo T."/>
            <person name="Tsuchiya T."/>
            <person name="Wang Z.T."/>
            <person name="Raymond J."/>
            <person name="Mimuro M."/>
            <person name="Blankenship R.E."/>
            <person name="Touchman J.W."/>
        </authorList>
    </citation>
    <scope>NUCLEOTIDE SEQUENCE [LARGE SCALE GENOMIC DNA]</scope>
    <source>
        <strain evidence="9">MBIC 11017</strain>
        <plasmid evidence="9">Plasmid pREB1</plasmid>
    </source>
</reference>
<dbReference type="GO" id="GO:0044027">
    <property type="term" value="P:negative regulation of gene expression via chromosomal CpG island methylation"/>
    <property type="evidence" value="ECO:0007669"/>
    <property type="project" value="TreeGrafter"/>
</dbReference>
<keyword evidence="4 6" id="KW-0949">S-adenosyl-L-methionine</keyword>
<comment type="similarity">
    <text evidence="6 7">Belongs to the class I-like SAM-binding methyltransferase superfamily. C5-methyltransferase family.</text>
</comment>
<dbReference type="InterPro" id="IPR050390">
    <property type="entry name" value="C5-Methyltransferase"/>
</dbReference>
<geneLocation type="plasmid" evidence="8 9">
    <name>pREB1</name>
</geneLocation>
<evidence type="ECO:0000256" key="7">
    <source>
        <dbReference type="RuleBase" id="RU000416"/>
    </source>
</evidence>
<dbReference type="Proteomes" id="UP000000268">
    <property type="component" value="Plasmid pREB1"/>
</dbReference>
<dbReference type="PANTHER" id="PTHR10629">
    <property type="entry name" value="CYTOSINE-SPECIFIC METHYLTRANSFERASE"/>
    <property type="match status" value="1"/>
</dbReference>
<feature type="active site" evidence="6">
    <location>
        <position position="77"/>
    </location>
</feature>
<keyword evidence="2 6" id="KW-0489">Methyltransferase</keyword>
<dbReference type="GO" id="GO:0032259">
    <property type="term" value="P:methylation"/>
    <property type="evidence" value="ECO:0007669"/>
    <property type="project" value="UniProtKB-KW"/>
</dbReference>
<dbReference type="HOGENOM" id="CLU_006958_2_4_3"/>
<evidence type="ECO:0000256" key="2">
    <source>
        <dbReference type="ARBA" id="ARBA00022603"/>
    </source>
</evidence>
<keyword evidence="5" id="KW-0680">Restriction system</keyword>
<evidence type="ECO:0000256" key="1">
    <source>
        <dbReference type="ARBA" id="ARBA00011975"/>
    </source>
</evidence>
<dbReference type="REBASE" id="16917">
    <property type="entry name" value="M.AmaMORF17P"/>
</dbReference>
<evidence type="ECO:0000256" key="5">
    <source>
        <dbReference type="ARBA" id="ARBA00022747"/>
    </source>
</evidence>
<dbReference type="GO" id="GO:0009307">
    <property type="term" value="P:DNA restriction-modification system"/>
    <property type="evidence" value="ECO:0007669"/>
    <property type="project" value="UniProtKB-KW"/>
</dbReference>
<dbReference type="GO" id="GO:0003677">
    <property type="term" value="F:DNA binding"/>
    <property type="evidence" value="ECO:0007669"/>
    <property type="project" value="TreeGrafter"/>
</dbReference>
<dbReference type="PROSITE" id="PS51679">
    <property type="entry name" value="SAM_MT_C5"/>
    <property type="match status" value="1"/>
</dbReference>
<sequence>MLDIFCGAGGMSLGFQKAGCKILGGIDNNPHAVKTHHQNFPKCKLKLDATDIRDIENLEDLGIDPKEVDILIGGPPCQVFSRVGIGKMKNHLKRNIEQDPRNFLYKEYIRFLRYYKPLFFIIENVDNLANKKDILETIIKELEACGYRVEYNVLDASDFGVPQRRLRIFIIGSRLDLGWKPIFPKSKTKIPLTVGEAISDLLELQPTAMPLKLKSSGPKQKDCELPYRSAPESGYQRIMRRYNGDLVRNHICRAHNYEDLKIFDMLKQGQKYGDLPQEVMRYRVDIFKDKYKRLIWDDLSWTLTAHMRKDCLAYIHPTQIRSISVREAGRIQSFPDNFIFYAPMTRMFELVGNSVPPLLAESVAKPIVKKIREYYNVLSLKE</sequence>
<dbReference type="PRINTS" id="PR00105">
    <property type="entry name" value="C5METTRFRASE"/>
</dbReference>
<dbReference type="GO" id="GO:0003886">
    <property type="term" value="F:DNA (cytosine-5-)-methyltransferase activity"/>
    <property type="evidence" value="ECO:0007669"/>
    <property type="project" value="UniProtKB-EC"/>
</dbReference>
<evidence type="ECO:0000313" key="9">
    <source>
        <dbReference type="Proteomes" id="UP000000268"/>
    </source>
</evidence>
<dbReference type="KEGG" id="amr:AM1_A0017"/>
<dbReference type="InterPro" id="IPR029063">
    <property type="entry name" value="SAM-dependent_MTases_sf"/>
</dbReference>
<evidence type="ECO:0000313" key="8">
    <source>
        <dbReference type="EMBL" id="ABW31526.1"/>
    </source>
</evidence>
<dbReference type="EMBL" id="CP000838">
    <property type="protein sequence ID" value="ABW31526.1"/>
    <property type="molecule type" value="Genomic_DNA"/>
</dbReference>
<dbReference type="PANTHER" id="PTHR10629:SF52">
    <property type="entry name" value="DNA (CYTOSINE-5)-METHYLTRANSFERASE 1"/>
    <property type="match status" value="1"/>
</dbReference>
<protein>
    <recommendedName>
        <fullName evidence="1">DNA (cytosine-5-)-methyltransferase</fullName>
        <ecNumber evidence="1">2.1.1.37</ecNumber>
    </recommendedName>
</protein>
<keyword evidence="3 6" id="KW-0808">Transferase</keyword>
<keyword evidence="9" id="KW-1185">Reference proteome</keyword>
<dbReference type="EC" id="2.1.1.37" evidence="1"/>
<evidence type="ECO:0000256" key="4">
    <source>
        <dbReference type="ARBA" id="ARBA00022691"/>
    </source>
</evidence>
<keyword evidence="8" id="KW-0614">Plasmid</keyword>
<dbReference type="NCBIfam" id="TIGR00675">
    <property type="entry name" value="dcm"/>
    <property type="match status" value="1"/>
</dbReference>
<evidence type="ECO:0000256" key="6">
    <source>
        <dbReference type="PROSITE-ProRule" id="PRU01016"/>
    </source>
</evidence>
<dbReference type="Gene3D" id="3.90.120.10">
    <property type="entry name" value="DNA Methylase, subunit A, domain 2"/>
    <property type="match status" value="1"/>
</dbReference>
<dbReference type="Gene3D" id="3.40.50.150">
    <property type="entry name" value="Vaccinia Virus protein VP39"/>
    <property type="match status" value="1"/>
</dbReference>
<accession>A8ZK26</accession>
<dbReference type="SUPFAM" id="SSF53335">
    <property type="entry name" value="S-adenosyl-L-methionine-dependent methyltransferases"/>
    <property type="match status" value="1"/>
</dbReference>
<evidence type="ECO:0000256" key="3">
    <source>
        <dbReference type="ARBA" id="ARBA00022679"/>
    </source>
</evidence>
<dbReference type="AlphaFoldDB" id="A8ZK26"/>
<dbReference type="Pfam" id="PF00145">
    <property type="entry name" value="DNA_methylase"/>
    <property type="match status" value="1"/>
</dbReference>
<name>A8ZK26_ACAM1</name>